<keyword evidence="2" id="KW-0460">Magnesium</keyword>
<dbReference type="PROSITE" id="PS50164">
    <property type="entry name" value="GIY_YIG"/>
    <property type="match status" value="1"/>
</dbReference>
<organism evidence="4">
    <name type="scientific">Myoviridae sp. ctWb16</name>
    <dbReference type="NCBI Taxonomy" id="2827690"/>
    <lineage>
        <taxon>Viruses</taxon>
        <taxon>Duplodnaviria</taxon>
        <taxon>Heunggongvirae</taxon>
        <taxon>Uroviricota</taxon>
        <taxon>Caudoviricetes</taxon>
    </lineage>
</organism>
<name>A0A8S5T0A8_9CAUD</name>
<proteinExistence type="predicted"/>
<dbReference type="SMART" id="SM00465">
    <property type="entry name" value="GIYc"/>
    <property type="match status" value="1"/>
</dbReference>
<feature type="domain" description="GIY-YIG" evidence="3">
    <location>
        <begin position="1"/>
        <end position="84"/>
    </location>
</feature>
<keyword evidence="4" id="KW-0378">Hydrolase</keyword>
<dbReference type="InterPro" id="IPR035901">
    <property type="entry name" value="GIY-YIG_endonuc_sf"/>
</dbReference>
<reference evidence="4" key="1">
    <citation type="journal article" date="2021" name="Proc. Natl. Acad. Sci. U.S.A.">
        <title>A Catalog of Tens of Thousands of Viruses from Human Metagenomes Reveals Hidden Associations with Chronic Diseases.</title>
        <authorList>
            <person name="Tisza M.J."/>
            <person name="Buck C.B."/>
        </authorList>
    </citation>
    <scope>NUCLEOTIDE SEQUENCE</scope>
    <source>
        <strain evidence="4">CtWb16</strain>
    </source>
</reference>
<dbReference type="GO" id="GO:0004519">
    <property type="term" value="F:endonuclease activity"/>
    <property type="evidence" value="ECO:0007669"/>
    <property type="project" value="UniProtKB-KW"/>
</dbReference>
<evidence type="ECO:0000256" key="2">
    <source>
        <dbReference type="ARBA" id="ARBA00022842"/>
    </source>
</evidence>
<dbReference type="CDD" id="cd10444">
    <property type="entry name" value="GIY-YIG_SegABCDEFG"/>
    <property type="match status" value="1"/>
</dbReference>
<dbReference type="InterPro" id="IPR000305">
    <property type="entry name" value="GIY-YIG_endonuc"/>
</dbReference>
<dbReference type="EMBL" id="BK032721">
    <property type="protein sequence ID" value="DAF56646.1"/>
    <property type="molecule type" value="Genomic_DNA"/>
</dbReference>
<comment type="cofactor">
    <cofactor evidence="1">
        <name>Mg(2+)</name>
        <dbReference type="ChEBI" id="CHEBI:18420"/>
    </cofactor>
</comment>
<evidence type="ECO:0000259" key="3">
    <source>
        <dbReference type="PROSITE" id="PS50164"/>
    </source>
</evidence>
<evidence type="ECO:0000313" key="4">
    <source>
        <dbReference type="EMBL" id="DAF56646.1"/>
    </source>
</evidence>
<keyword evidence="4" id="KW-0540">Nuclease</keyword>
<protein>
    <submittedName>
        <fullName evidence="4">Intron associated endonuclease</fullName>
    </submittedName>
</protein>
<evidence type="ECO:0000256" key="1">
    <source>
        <dbReference type="ARBA" id="ARBA00001946"/>
    </source>
</evidence>
<accession>A0A8S5T0A8</accession>
<sequence length="224" mass="26602">MYYLIYKITNNVNNKIYIGKHQTENKDDDYMGSGKIIKRAIEKYGIDKFTKEILYECNSLEEMNEKEAEIVDEEFVARLDTYNLQLGGNPGWDYVHKTKKHLLGGYIAGKLHKEKMLNDEKYKEKFLNKLYITMNDEKYKEKVSRGLKLYYQEHLSPFIGKKHTIESKAKIGKANSIRQKGELNSQYGKCWIYNEELKENKSIKKEELQSWLEQGWKKGRKIKF</sequence>
<dbReference type="SUPFAM" id="SSF82771">
    <property type="entry name" value="GIY-YIG endonuclease"/>
    <property type="match status" value="1"/>
</dbReference>
<dbReference type="Gene3D" id="3.40.1440.10">
    <property type="entry name" value="GIY-YIG endonuclease"/>
    <property type="match status" value="1"/>
</dbReference>
<keyword evidence="4" id="KW-0255">Endonuclease</keyword>